<protein>
    <recommendedName>
        <fullName evidence="1">DUF302 domain-containing protein</fullName>
    </recommendedName>
</protein>
<dbReference type="Pfam" id="PF03625">
    <property type="entry name" value="DUF302"/>
    <property type="match status" value="1"/>
</dbReference>
<sequence length="180" mass="20276">MSQNTEILKNVRREIVHSTQSYDSTIKKLYSSIGDMAHANWGSIAKEIKSYDKQAQEFFTSKIEESIGPHGFMIFQEFNHGAWLPLFVPNLKLKSTRIILGNPLIAITMLKHDTSAGLYVPVELLLEEKEDGGTDLIYITPSNLIANESIEGKPDELRKAAEVLDEKFRALVLWVAGQEN</sequence>
<dbReference type="HOGENOM" id="CLU_105954_1_0_1"/>
<reference evidence="2 3" key="1">
    <citation type="journal article" date="2012" name="Eukaryot. Cell">
        <title>Genome sequence of the fungus Glarea lozoyensis: the first genome sequence of a species from the Helotiaceae family.</title>
        <authorList>
            <person name="Youssar L."/>
            <person name="Gruening B.A."/>
            <person name="Erxleben A."/>
            <person name="Guenther S."/>
            <person name="Huettel W."/>
        </authorList>
    </citation>
    <scope>NUCLEOTIDE SEQUENCE [LARGE SCALE GENOMIC DNA]</scope>
    <source>
        <strain evidence="3">ATCC 74030 / MF5533</strain>
    </source>
</reference>
<keyword evidence="3" id="KW-1185">Reference proteome</keyword>
<proteinExistence type="predicted"/>
<evidence type="ECO:0000259" key="1">
    <source>
        <dbReference type="Pfam" id="PF03625"/>
    </source>
</evidence>
<gene>
    <name evidence="2" type="ORF">M7I_5190</name>
</gene>
<name>H0ER73_GLAL7</name>
<evidence type="ECO:0000313" key="3">
    <source>
        <dbReference type="Proteomes" id="UP000005446"/>
    </source>
</evidence>
<dbReference type="InterPro" id="IPR005180">
    <property type="entry name" value="DUF302"/>
</dbReference>
<feature type="domain" description="DUF302" evidence="1">
    <location>
        <begin position="94"/>
        <end position="141"/>
    </location>
</feature>
<dbReference type="Proteomes" id="UP000005446">
    <property type="component" value="Unassembled WGS sequence"/>
</dbReference>
<dbReference type="AlphaFoldDB" id="H0ER73"/>
<dbReference type="InParanoid" id="H0ER73"/>
<dbReference type="CDD" id="cd14797">
    <property type="entry name" value="DUF302"/>
    <property type="match status" value="1"/>
</dbReference>
<dbReference type="SUPFAM" id="SSF103247">
    <property type="entry name" value="TT1751-like"/>
    <property type="match status" value="1"/>
</dbReference>
<organism evidence="2 3">
    <name type="scientific">Glarea lozoyensis (strain ATCC 74030 / MF5533)</name>
    <dbReference type="NCBI Taxonomy" id="1104152"/>
    <lineage>
        <taxon>Eukaryota</taxon>
        <taxon>Fungi</taxon>
        <taxon>Dikarya</taxon>
        <taxon>Ascomycota</taxon>
        <taxon>Pezizomycotina</taxon>
        <taxon>Leotiomycetes</taxon>
        <taxon>Helotiales</taxon>
        <taxon>Helotiaceae</taxon>
        <taxon>Glarea</taxon>
    </lineage>
</organism>
<dbReference type="EMBL" id="AGUE01000133">
    <property type="protein sequence ID" value="EHK98969.1"/>
    <property type="molecule type" value="Genomic_DNA"/>
</dbReference>
<dbReference type="InterPro" id="IPR035923">
    <property type="entry name" value="TT1751-like_sf"/>
</dbReference>
<evidence type="ECO:0000313" key="2">
    <source>
        <dbReference type="EMBL" id="EHK98969.1"/>
    </source>
</evidence>
<comment type="caution">
    <text evidence="2">The sequence shown here is derived from an EMBL/GenBank/DDBJ whole genome shotgun (WGS) entry which is preliminary data.</text>
</comment>
<dbReference type="OrthoDB" id="5190258at2759"/>
<accession>H0ER73</accession>
<dbReference type="Gene3D" id="3.30.310.70">
    <property type="entry name" value="TT1751-like domain"/>
    <property type="match status" value="1"/>
</dbReference>